<feature type="domain" description="Pseudouridine synthase II N-terminal" evidence="6">
    <location>
        <begin position="25"/>
        <end position="170"/>
    </location>
</feature>
<evidence type="ECO:0000256" key="1">
    <source>
        <dbReference type="ARBA" id="ARBA00000385"/>
    </source>
</evidence>
<dbReference type="SUPFAM" id="SSF55120">
    <property type="entry name" value="Pseudouridine synthase"/>
    <property type="match status" value="1"/>
</dbReference>
<proteinExistence type="inferred from homology"/>
<evidence type="ECO:0000256" key="5">
    <source>
        <dbReference type="HAMAP-Rule" id="MF_01080"/>
    </source>
</evidence>
<dbReference type="PATRIC" id="fig|1264554.4.peg.254"/>
<dbReference type="HAMAP" id="MF_01080">
    <property type="entry name" value="TruB_bact"/>
    <property type="match status" value="1"/>
</dbReference>
<dbReference type="GO" id="GO:0031119">
    <property type="term" value="P:tRNA pseudouridine synthesis"/>
    <property type="evidence" value="ECO:0007669"/>
    <property type="project" value="UniProtKB-UniRule"/>
</dbReference>
<evidence type="ECO:0000256" key="2">
    <source>
        <dbReference type="ARBA" id="ARBA00005642"/>
    </source>
</evidence>
<reference evidence="7 8" key="1">
    <citation type="submission" date="2015-03" db="EMBL/GenBank/DDBJ databases">
        <title>Genome sequence of Mycoplasma meleagridis strain ATCC 25294.</title>
        <authorList>
            <person name="Yacoub E."/>
            <person name="Blanchard A."/>
            <person name="Sirand-Pugnet P."/>
            <person name="Mardassi B.B.A."/>
        </authorList>
    </citation>
    <scope>NUCLEOTIDE SEQUENCE [LARGE SCALE GENOMIC DNA]</scope>
    <source>
        <strain evidence="7 8">ATCC 25294</strain>
    </source>
</reference>
<dbReference type="AlphaFoldDB" id="A0A0F5H1F4"/>
<dbReference type="NCBIfam" id="TIGR00431">
    <property type="entry name" value="TruB"/>
    <property type="match status" value="1"/>
</dbReference>
<dbReference type="EC" id="5.4.99.25" evidence="5"/>
<dbReference type="InterPro" id="IPR014780">
    <property type="entry name" value="tRNA_psdUridine_synth_TruB"/>
</dbReference>
<dbReference type="PANTHER" id="PTHR13767">
    <property type="entry name" value="TRNA-PSEUDOURIDINE SYNTHASE"/>
    <property type="match status" value="1"/>
</dbReference>
<evidence type="ECO:0000313" key="7">
    <source>
        <dbReference type="EMBL" id="KKB26985.1"/>
    </source>
</evidence>
<evidence type="ECO:0000259" key="6">
    <source>
        <dbReference type="Pfam" id="PF01509"/>
    </source>
</evidence>
<dbReference type="Gene3D" id="3.30.2350.10">
    <property type="entry name" value="Pseudouridine synthase"/>
    <property type="match status" value="1"/>
</dbReference>
<dbReference type="RefSeq" id="WP_046096741.1">
    <property type="nucleotide sequence ID" value="NZ_JZXN01000011.1"/>
</dbReference>
<dbReference type="Pfam" id="PF01509">
    <property type="entry name" value="TruB_N"/>
    <property type="match status" value="1"/>
</dbReference>
<dbReference type="GO" id="GO:0160148">
    <property type="term" value="F:tRNA pseudouridine(55) synthase activity"/>
    <property type="evidence" value="ECO:0007669"/>
    <property type="project" value="UniProtKB-EC"/>
</dbReference>
<dbReference type="EMBL" id="JZXN01000011">
    <property type="protein sequence ID" value="KKB26985.1"/>
    <property type="molecule type" value="Genomic_DNA"/>
</dbReference>
<dbReference type="InterPro" id="IPR002501">
    <property type="entry name" value="PsdUridine_synth_N"/>
</dbReference>
<keyword evidence="3 5" id="KW-0819">tRNA processing</keyword>
<sequence>MFYLLKKNKNISSFKTIRNFALNNNIKKIGHTGTLDPFAKGLLLVATDEDTKLISYIENKDKTYIAEVKFGYQTDTYDVEGKIINTSNILIKEENLTQIITWLKDQVDQIPPIYSAKKINGYKAYELARQNKTFSLKKQSIKIYDAKILSFDFINQLLKIEITVSNGTYIRSLFNDCAIFFNTFAYLENLERITISKLNISLLKNNDFVKINDGLLFTKSKIYLSKENISKLKNGLELINEQKLENNEYLLVDISNKNEILGIIEVDNNKIRSKKLFGNKLNSY</sequence>
<accession>A0A0F5H1F4</accession>
<dbReference type="GO" id="GO:0003723">
    <property type="term" value="F:RNA binding"/>
    <property type="evidence" value="ECO:0007669"/>
    <property type="project" value="InterPro"/>
</dbReference>
<comment type="caution">
    <text evidence="7">The sequence shown here is derived from an EMBL/GenBank/DDBJ whole genome shotgun (WGS) entry which is preliminary data.</text>
</comment>
<keyword evidence="8" id="KW-1185">Reference proteome</keyword>
<feature type="active site" description="Nucleophile" evidence="5">
    <location>
        <position position="36"/>
    </location>
</feature>
<dbReference type="PANTHER" id="PTHR13767:SF2">
    <property type="entry name" value="PSEUDOURIDYLATE SYNTHASE TRUB1"/>
    <property type="match status" value="1"/>
</dbReference>
<comment type="catalytic activity">
    <reaction evidence="1 5">
        <text>uridine(55) in tRNA = pseudouridine(55) in tRNA</text>
        <dbReference type="Rhea" id="RHEA:42532"/>
        <dbReference type="Rhea" id="RHEA-COMP:10101"/>
        <dbReference type="Rhea" id="RHEA-COMP:10102"/>
        <dbReference type="ChEBI" id="CHEBI:65314"/>
        <dbReference type="ChEBI" id="CHEBI:65315"/>
        <dbReference type="EC" id="5.4.99.25"/>
    </reaction>
</comment>
<evidence type="ECO:0000256" key="3">
    <source>
        <dbReference type="ARBA" id="ARBA00022694"/>
    </source>
</evidence>
<dbReference type="STRING" id="29561.MM26B8_02590"/>
<comment type="function">
    <text evidence="5">Responsible for synthesis of pseudouridine from uracil-55 in the psi GC loop of transfer RNAs.</text>
</comment>
<protein>
    <recommendedName>
        <fullName evidence="5">tRNA pseudouridine synthase B</fullName>
        <ecNumber evidence="5">5.4.99.25</ecNumber>
    </recommendedName>
    <alternativeName>
        <fullName evidence="5">tRNA pseudouridine(55) synthase</fullName>
        <shortName evidence="5">Psi55 synthase</shortName>
    </alternativeName>
    <alternativeName>
        <fullName evidence="5">tRNA pseudouridylate synthase</fullName>
    </alternativeName>
    <alternativeName>
        <fullName evidence="5">tRNA-uridine isomerase</fullName>
    </alternativeName>
</protein>
<dbReference type="Proteomes" id="UP000033750">
    <property type="component" value="Unassembled WGS sequence"/>
</dbReference>
<name>A0A0F5H1F4_9BACT</name>
<keyword evidence="4 5" id="KW-0413">Isomerase</keyword>
<dbReference type="GO" id="GO:1990481">
    <property type="term" value="P:mRNA pseudouridine synthesis"/>
    <property type="evidence" value="ECO:0007669"/>
    <property type="project" value="TreeGrafter"/>
</dbReference>
<evidence type="ECO:0000256" key="4">
    <source>
        <dbReference type="ARBA" id="ARBA00023235"/>
    </source>
</evidence>
<evidence type="ECO:0000313" key="8">
    <source>
        <dbReference type="Proteomes" id="UP000033750"/>
    </source>
</evidence>
<comment type="similarity">
    <text evidence="2 5">Belongs to the pseudouridine synthase TruB family. Type 1 subfamily.</text>
</comment>
<dbReference type="InterPro" id="IPR020103">
    <property type="entry name" value="PsdUridine_synth_cat_dom_sf"/>
</dbReference>
<dbReference type="OrthoDB" id="9802309at2"/>
<gene>
    <name evidence="5 7" type="primary">truB</name>
    <name evidence="7" type="ORF">MMELEA_02980</name>
</gene>
<organism evidence="7 8">
    <name type="scientific">Mycoplasmopsis meleagridis ATCC 25294</name>
    <dbReference type="NCBI Taxonomy" id="1264554"/>
    <lineage>
        <taxon>Bacteria</taxon>
        <taxon>Bacillati</taxon>
        <taxon>Mycoplasmatota</taxon>
        <taxon>Mycoplasmoidales</taxon>
        <taxon>Metamycoplasmataceae</taxon>
        <taxon>Mycoplasmopsis</taxon>
    </lineage>
</organism>